<organism evidence="2 3">
    <name type="scientific">Halopseudomonas pertucinogena</name>
    <dbReference type="NCBI Taxonomy" id="86175"/>
    <lineage>
        <taxon>Bacteria</taxon>
        <taxon>Pseudomonadati</taxon>
        <taxon>Pseudomonadota</taxon>
        <taxon>Gammaproteobacteria</taxon>
        <taxon>Pseudomonadales</taxon>
        <taxon>Pseudomonadaceae</taxon>
        <taxon>Halopseudomonas</taxon>
    </lineage>
</organism>
<dbReference type="Gene3D" id="3.20.20.80">
    <property type="entry name" value="Glycosidases"/>
    <property type="match status" value="3"/>
</dbReference>
<evidence type="ECO:0000259" key="1">
    <source>
        <dbReference type="SMART" id="SM00642"/>
    </source>
</evidence>
<dbReference type="Pfam" id="PF00128">
    <property type="entry name" value="Alpha-amylase"/>
    <property type="match status" value="1"/>
</dbReference>
<dbReference type="SUPFAM" id="SSF51445">
    <property type="entry name" value="(Trans)glycosidases"/>
    <property type="match status" value="1"/>
</dbReference>
<name>A0ABQ2CL15_9GAMM</name>
<dbReference type="NCBIfam" id="TIGR02401">
    <property type="entry name" value="trehalose_TreY"/>
    <property type="match status" value="1"/>
</dbReference>
<evidence type="ECO:0000313" key="2">
    <source>
        <dbReference type="EMBL" id="GGI92377.1"/>
    </source>
</evidence>
<dbReference type="InterPro" id="IPR006047">
    <property type="entry name" value="GH13_cat_dom"/>
</dbReference>
<protein>
    <submittedName>
        <fullName evidence="2">Malto-oligosyltrehalose synthase</fullName>
    </submittedName>
</protein>
<feature type="domain" description="Glycosyl hydrolase family 13 catalytic" evidence="1">
    <location>
        <begin position="7"/>
        <end position="485"/>
    </location>
</feature>
<accession>A0ABQ2CL15</accession>
<dbReference type="PANTHER" id="PTHR10357">
    <property type="entry name" value="ALPHA-AMYLASE FAMILY MEMBER"/>
    <property type="match status" value="1"/>
</dbReference>
<comment type="caution">
    <text evidence="2">The sequence shown here is derived from an EMBL/GenBank/DDBJ whole genome shotgun (WGS) entry which is preliminary data.</text>
</comment>
<dbReference type="InterPro" id="IPR017853">
    <property type="entry name" value="GH"/>
</dbReference>
<dbReference type="Proteomes" id="UP000633263">
    <property type="component" value="Unassembled WGS sequence"/>
</dbReference>
<dbReference type="RefSeq" id="WP_188635104.1">
    <property type="nucleotide sequence ID" value="NZ_BMNN01000001.1"/>
</dbReference>
<dbReference type="EMBL" id="BMNN01000001">
    <property type="protein sequence ID" value="GGI92377.1"/>
    <property type="molecule type" value="Genomic_DNA"/>
</dbReference>
<keyword evidence="3" id="KW-1185">Reference proteome</keyword>
<dbReference type="SMART" id="SM00642">
    <property type="entry name" value="Aamy"/>
    <property type="match status" value="1"/>
</dbReference>
<gene>
    <name evidence="2" type="ORF">GCM10009083_06140</name>
</gene>
<dbReference type="CDD" id="cd11336">
    <property type="entry name" value="AmyAc_MTSase"/>
    <property type="match status" value="1"/>
</dbReference>
<reference evidence="3" key="1">
    <citation type="journal article" date="2019" name="Int. J. Syst. Evol. Microbiol.">
        <title>The Global Catalogue of Microorganisms (GCM) 10K type strain sequencing project: providing services to taxonomists for standard genome sequencing and annotation.</title>
        <authorList>
            <consortium name="The Broad Institute Genomics Platform"/>
            <consortium name="The Broad Institute Genome Sequencing Center for Infectious Disease"/>
            <person name="Wu L."/>
            <person name="Ma J."/>
        </authorList>
    </citation>
    <scope>NUCLEOTIDE SEQUENCE [LARGE SCALE GENOMIC DNA]</scope>
    <source>
        <strain evidence="3">JCM 11590</strain>
    </source>
</reference>
<dbReference type="PANTHER" id="PTHR10357:SF216">
    <property type="entry name" value="MALTOOLIGOSYL TREHALOSE SYNTHASE-RELATED"/>
    <property type="match status" value="1"/>
</dbReference>
<sequence>MTELRATLRLQFHADFTLDDAAARVDYFADLGISHIYASPLLKARPGSQHGYDVIDPTCVNPELGGEAALQRLAEALHRRNMGLIMDLVPNHMAVDHDNPWWRDVLLWGSRSAYANFFDINWHSHDRFLRGKVLLPILAEDYFSCLKAGSVRLTFVPLTGHFYICHGHHQLPVALPSYADILQGSADASLVRIADRCAALEDQFDAGRISHDIHQELAALARDGSEPAIAEAVSRFSNESPKHALALHELLERQHYRLASWRTANDDINWRRFFDVNELVALRAELPAVFEATHRKVFELIAAGWVDGLRIDHIDGLANPHRYCRRLRRRIERLRPHDHQSFTIHVEKILAEEEQLPDGWLVDGTTGYEFMNRVALLQHDPRGRDELAELWTSTTGRSADFREEARAARRQALAGSLAADFETLTQGLARLARCTLATRDITAGSIRRCLRALITHYPVYRTYSWVCGHSEQDRRLFEQAMAGAREELSSNDWPVLDQLQHWLGGDPLQVSPPGRKRAYQRRLLARFHQLTAPVAAKAVEDTAFYRSAILLSRNEVGSEPQRFSADPDWFHEQCRIQAERFPRGLLATASHDHKRGEDARARLAVVSEHAPWFAIQARFWSKLAEPLRSVVAGQPAPSPADELMLYQTLFAHWPLGLDPDSQQGCSDYAERVRQWQYKALREAKLHSSWAAPDHAYEQACIDFLDRLLTHRDGTELRRALAHAVALAACNGALNSLAQSLLRMTCPGVPDLYQGCEYWDFSMVDPDNRRAVDFDQRQQSLAHLSEPAELLRRWQDGHIKQWLIARTLRARASLPEVFSHGSYQPLRLQGRYADRLLAFCRRHADQSAIVLVPRLAAPLLRDSEQPFIPPQNWDDTLIDLPEIPLFSALTGAAVNSGPAVPVSELLHDVPVNLLVTAKPQETTP</sequence>
<evidence type="ECO:0000313" key="3">
    <source>
        <dbReference type="Proteomes" id="UP000633263"/>
    </source>
</evidence>
<dbReference type="InterPro" id="IPR012767">
    <property type="entry name" value="Trehalose_TreY"/>
</dbReference>
<proteinExistence type="predicted"/>